<dbReference type="PANTHER" id="PTHR11552">
    <property type="entry name" value="GLUCOSE-METHANOL-CHOLINE GMC OXIDOREDUCTASE"/>
    <property type="match status" value="1"/>
</dbReference>
<dbReference type="InterPro" id="IPR012132">
    <property type="entry name" value="GMC_OxRdtase"/>
</dbReference>
<dbReference type="SUPFAM" id="SSF51905">
    <property type="entry name" value="FAD/NAD(P)-binding domain"/>
    <property type="match status" value="1"/>
</dbReference>
<evidence type="ECO:0000256" key="3">
    <source>
        <dbReference type="RuleBase" id="RU003968"/>
    </source>
</evidence>
<evidence type="ECO:0000313" key="6">
    <source>
        <dbReference type="EMBL" id="KAK5638305.1"/>
    </source>
</evidence>
<evidence type="ECO:0000259" key="5">
    <source>
        <dbReference type="PROSITE" id="PS00624"/>
    </source>
</evidence>
<organism evidence="6 7">
    <name type="scientific">Pyrocoelia pectoralis</name>
    <dbReference type="NCBI Taxonomy" id="417401"/>
    <lineage>
        <taxon>Eukaryota</taxon>
        <taxon>Metazoa</taxon>
        <taxon>Ecdysozoa</taxon>
        <taxon>Arthropoda</taxon>
        <taxon>Hexapoda</taxon>
        <taxon>Insecta</taxon>
        <taxon>Pterygota</taxon>
        <taxon>Neoptera</taxon>
        <taxon>Endopterygota</taxon>
        <taxon>Coleoptera</taxon>
        <taxon>Polyphaga</taxon>
        <taxon>Elateriformia</taxon>
        <taxon>Elateroidea</taxon>
        <taxon>Lampyridae</taxon>
        <taxon>Lampyrinae</taxon>
        <taxon>Pyrocoelia</taxon>
    </lineage>
</organism>
<keyword evidence="2 3" id="KW-0274">FAD</keyword>
<keyword evidence="7" id="KW-1185">Reference proteome</keyword>
<dbReference type="EMBL" id="JAVRBK010000010">
    <property type="protein sequence ID" value="KAK5638305.1"/>
    <property type="molecule type" value="Genomic_DNA"/>
</dbReference>
<dbReference type="Gene3D" id="3.50.50.60">
    <property type="entry name" value="FAD/NAD(P)-binding domain"/>
    <property type="match status" value="1"/>
</dbReference>
<feature type="binding site" evidence="2">
    <location>
        <position position="269"/>
    </location>
    <ligand>
        <name>FAD</name>
        <dbReference type="ChEBI" id="CHEBI:57692"/>
    </ligand>
</feature>
<reference evidence="6 7" key="1">
    <citation type="journal article" date="2024" name="Insects">
        <title>An Improved Chromosome-Level Genome Assembly of the Firefly Pyrocoelia pectoralis.</title>
        <authorList>
            <person name="Fu X."/>
            <person name="Meyer-Rochow V.B."/>
            <person name="Ballantyne L."/>
            <person name="Zhu X."/>
        </authorList>
    </citation>
    <scope>NUCLEOTIDE SEQUENCE [LARGE SCALE GENOMIC DNA]</scope>
    <source>
        <strain evidence="6">XCY_ONT2</strain>
    </source>
</reference>
<dbReference type="Pfam" id="PF05199">
    <property type="entry name" value="GMC_oxred_C"/>
    <property type="match status" value="1"/>
</dbReference>
<dbReference type="Pfam" id="PF00732">
    <property type="entry name" value="GMC_oxred_N"/>
    <property type="match status" value="1"/>
</dbReference>
<feature type="domain" description="Glucose-methanol-choline oxidoreductase N-terminal" evidence="5">
    <location>
        <begin position="306"/>
        <end position="320"/>
    </location>
</feature>
<evidence type="ECO:0000256" key="1">
    <source>
        <dbReference type="ARBA" id="ARBA00010790"/>
    </source>
</evidence>
<feature type="binding site" evidence="2">
    <location>
        <position position="141"/>
    </location>
    <ligand>
        <name>FAD</name>
        <dbReference type="ChEBI" id="CHEBI:57692"/>
    </ligand>
</feature>
<gene>
    <name evidence="6" type="ORF">RI129_012600</name>
</gene>
<comment type="caution">
    <text evidence="6">The sequence shown here is derived from an EMBL/GenBank/DDBJ whole genome shotgun (WGS) entry which is preliminary data.</text>
</comment>
<evidence type="ECO:0000313" key="7">
    <source>
        <dbReference type="Proteomes" id="UP001329430"/>
    </source>
</evidence>
<dbReference type="PROSITE" id="PS00624">
    <property type="entry name" value="GMC_OXRED_2"/>
    <property type="match status" value="1"/>
</dbReference>
<dbReference type="Gene3D" id="3.30.560.10">
    <property type="entry name" value="Glucose Oxidase, domain 3"/>
    <property type="match status" value="1"/>
</dbReference>
<evidence type="ECO:0000256" key="2">
    <source>
        <dbReference type="PIRSR" id="PIRSR000137-2"/>
    </source>
</evidence>
<comment type="cofactor">
    <cofactor evidence="2">
        <name>FAD</name>
        <dbReference type="ChEBI" id="CHEBI:57692"/>
    </cofactor>
</comment>
<sequence>MDPLQNASAQCPHSLAGPTGHIFMTIVNTLITSNCLLGNYPYPSDYGPQLTDGDEFDFIIVGSGSAGSILANRLSENPSWKVLLLEAGTYPSAATEIPFNFYSHGNTSDDWKYRMEPQETACLGLKTKLCGCPRGKALGGTTAINAMIYIRGNRKDYDQWAELGNTGWDYDSVLKYFKKFEDLKGVDDERFGKGGELKMVRTECPHPMRKTLIESYKELGFGKYSEDHPIGYIDTFTNIIDGTRFNTAKAFLTPIKERKNLFVALNAQVGKLLVRTSDRTVEGVEVRIKNKILKLKSTKEVILSAGSVNSPQILMNSGIGPEKHLKNVGIPLVKHLHVGENLQDHMMFMGLLYSVQQNALTPRNQKTVLDDYYQYYMHREGPFARSGIENLIFFMDPKNSQYPMLELYYLPVHQNDPHGSLATIQKVMNMPEEVSQTAIESNTKSDSVLFMPSNTYTKSKGRVLLRSSDPYDTPKISPNYFSDPEGEDLQNMLDGIRFFQNVTKTSAFAQYNPKLVHFDLKNCRKFVPDSDNYWKCALRNIAATVYHTVGTCKMGPSTDPTAVVDPRLRVHGIKRLRVADASIMPKIISCNTSGPTMMIGQKAAEMIKEDWSNKRNEL</sequence>
<dbReference type="Proteomes" id="UP001329430">
    <property type="component" value="Chromosome 10"/>
</dbReference>
<dbReference type="GO" id="GO:0016614">
    <property type="term" value="F:oxidoreductase activity, acting on CH-OH group of donors"/>
    <property type="evidence" value="ECO:0007669"/>
    <property type="project" value="InterPro"/>
</dbReference>
<accession>A0AAN7UTQ6</accession>
<dbReference type="SUPFAM" id="SSF54373">
    <property type="entry name" value="FAD-linked reductases, C-terminal domain"/>
    <property type="match status" value="1"/>
</dbReference>
<protein>
    <recommendedName>
        <fullName evidence="4 5">Glucose-methanol-choline oxidoreductase N-terminal domain-containing protein</fullName>
    </recommendedName>
</protein>
<feature type="domain" description="Glucose-methanol-choline oxidoreductase N-terminal" evidence="4">
    <location>
        <begin position="135"/>
        <end position="158"/>
    </location>
</feature>
<dbReference type="PROSITE" id="PS00623">
    <property type="entry name" value="GMC_OXRED_1"/>
    <property type="match status" value="1"/>
</dbReference>
<keyword evidence="3" id="KW-0285">Flavoprotein</keyword>
<name>A0AAN7UTQ6_9COLE</name>
<proteinExistence type="inferred from homology"/>
<dbReference type="GO" id="GO:0050660">
    <property type="term" value="F:flavin adenine dinucleotide binding"/>
    <property type="evidence" value="ECO:0007669"/>
    <property type="project" value="InterPro"/>
</dbReference>
<dbReference type="AlphaFoldDB" id="A0AAN7UTQ6"/>
<dbReference type="InterPro" id="IPR036188">
    <property type="entry name" value="FAD/NAD-bd_sf"/>
</dbReference>
<dbReference type="InterPro" id="IPR007867">
    <property type="entry name" value="GMC_OxRtase_C"/>
</dbReference>
<dbReference type="PIRSF" id="PIRSF000137">
    <property type="entry name" value="Alcohol_oxidase"/>
    <property type="match status" value="1"/>
</dbReference>
<dbReference type="InterPro" id="IPR000172">
    <property type="entry name" value="GMC_OxRdtase_N"/>
</dbReference>
<dbReference type="PANTHER" id="PTHR11552:SF215">
    <property type="entry name" value="FI02019P"/>
    <property type="match status" value="1"/>
</dbReference>
<comment type="similarity">
    <text evidence="1 3">Belongs to the GMC oxidoreductase family.</text>
</comment>
<evidence type="ECO:0000259" key="4">
    <source>
        <dbReference type="PROSITE" id="PS00623"/>
    </source>
</evidence>